<feature type="transmembrane region" description="Helical" evidence="1">
    <location>
        <begin position="336"/>
        <end position="356"/>
    </location>
</feature>
<proteinExistence type="predicted"/>
<evidence type="ECO:0000256" key="1">
    <source>
        <dbReference type="SAM" id="Phobius"/>
    </source>
</evidence>
<keyword evidence="4" id="KW-1185">Reference proteome</keyword>
<keyword evidence="1" id="KW-0472">Membrane</keyword>
<accession>A0AAV9IEF2</accession>
<keyword evidence="1" id="KW-1133">Transmembrane helix</keyword>
<dbReference type="Proteomes" id="UP001300502">
    <property type="component" value="Unassembled WGS sequence"/>
</dbReference>
<feature type="signal peptide" evidence="2">
    <location>
        <begin position="1"/>
        <end position="26"/>
    </location>
</feature>
<name>A0AAV9IEF2_9RHOD</name>
<feature type="chain" id="PRO_5043406955" evidence="2">
    <location>
        <begin position="27"/>
        <end position="399"/>
    </location>
</feature>
<keyword evidence="2" id="KW-0732">Signal</keyword>
<comment type="caution">
    <text evidence="3">The sequence shown here is derived from an EMBL/GenBank/DDBJ whole genome shotgun (WGS) entry which is preliminary data.</text>
</comment>
<evidence type="ECO:0000256" key="2">
    <source>
        <dbReference type="SAM" id="SignalP"/>
    </source>
</evidence>
<dbReference type="AlphaFoldDB" id="A0AAV9IEF2"/>
<gene>
    <name evidence="3" type="ORF">GAYE_SCF15G3505</name>
</gene>
<keyword evidence="1" id="KW-0812">Transmembrane</keyword>
<protein>
    <submittedName>
        <fullName evidence="3">Uncharacterized protein</fullName>
    </submittedName>
</protein>
<evidence type="ECO:0000313" key="4">
    <source>
        <dbReference type="Proteomes" id="UP001300502"/>
    </source>
</evidence>
<sequence>MVRTSIVFLSLFSFSLLHIWLKGVVAFDFHKVNTIPRFDATQSIICSGDGLTLLRSTNNLQQRDIWYEFSSGTYPSAFNVRMPQHIRYPLLSMETFPNDGTVNCTNIHSSSQEASFLASIVLHDIQLNSQAIDLQGWSFQPIQWKHQQSFEVSIAETTSENRLLSISLLHSTLSVANEDLLLVPNNSLWLIQVYNNQQSHLEQVELRLFLLSCAEQFLWYDLTNYDFPYVSIRNNYRTFEEARTSNHPHPYISWYPFLWIDGYKSHNLNWNYSEPTLEERQQVDLWNLGDEYNVGILKLSLDVSRLEWKQLTVGLSIGYATVPPFVDKWTRRMEEILVASVATTIAILVFICYCRFQRREESQGASMSAPKFQPHHRCLPISEESIPLLYKNSYFDTKI</sequence>
<evidence type="ECO:0000313" key="3">
    <source>
        <dbReference type="EMBL" id="KAK4525596.1"/>
    </source>
</evidence>
<organism evidence="3 4">
    <name type="scientific">Galdieria yellowstonensis</name>
    <dbReference type="NCBI Taxonomy" id="3028027"/>
    <lineage>
        <taxon>Eukaryota</taxon>
        <taxon>Rhodophyta</taxon>
        <taxon>Bangiophyceae</taxon>
        <taxon>Galdieriales</taxon>
        <taxon>Galdieriaceae</taxon>
        <taxon>Galdieria</taxon>
    </lineage>
</organism>
<dbReference type="EMBL" id="JANCYU010000032">
    <property type="protein sequence ID" value="KAK4525596.1"/>
    <property type="molecule type" value="Genomic_DNA"/>
</dbReference>
<reference evidence="3 4" key="1">
    <citation type="submission" date="2022-07" db="EMBL/GenBank/DDBJ databases">
        <title>Genome-wide signatures of adaptation to extreme environments.</title>
        <authorList>
            <person name="Cho C.H."/>
            <person name="Yoon H.S."/>
        </authorList>
    </citation>
    <scope>NUCLEOTIDE SEQUENCE [LARGE SCALE GENOMIC DNA]</scope>
    <source>
        <strain evidence="3 4">108.79 E11</strain>
    </source>
</reference>